<dbReference type="InterPro" id="IPR040859">
    <property type="entry name" value="Midline-1_COS"/>
</dbReference>
<keyword evidence="2" id="KW-0436">Ligase</keyword>
<comment type="caution">
    <text evidence="2">The sequence shown here is derived from an EMBL/GenBank/DDBJ whole genome shotgun (WGS) entry which is preliminary data.</text>
</comment>
<evidence type="ECO:0000313" key="2">
    <source>
        <dbReference type="EMBL" id="NXC91929.1"/>
    </source>
</evidence>
<feature type="domain" description="Midline-1 COS" evidence="1">
    <location>
        <begin position="83"/>
        <end position="123"/>
    </location>
</feature>
<dbReference type="Proteomes" id="UP000631545">
    <property type="component" value="Unassembled WGS sequence"/>
</dbReference>
<feature type="non-terminal residue" evidence="2">
    <location>
        <position position="178"/>
    </location>
</feature>
<dbReference type="GO" id="GO:0005874">
    <property type="term" value="C:microtubule"/>
    <property type="evidence" value="ECO:0007669"/>
    <property type="project" value="TreeGrafter"/>
</dbReference>
<dbReference type="Gene3D" id="2.60.40.10">
    <property type="entry name" value="Immunoglobulins"/>
    <property type="match status" value="1"/>
</dbReference>
<gene>
    <name evidence="2" type="primary">Mid2</name>
    <name evidence="2" type="ORF">CERCOR_R05778</name>
</gene>
<dbReference type="InterPro" id="IPR013783">
    <property type="entry name" value="Ig-like_fold"/>
</dbReference>
<dbReference type="GO" id="GO:0016874">
    <property type="term" value="F:ligase activity"/>
    <property type="evidence" value="ECO:0007669"/>
    <property type="project" value="UniProtKB-KW"/>
</dbReference>
<evidence type="ECO:0000259" key="1">
    <source>
        <dbReference type="Pfam" id="PF18568"/>
    </source>
</evidence>
<organism evidence="2 3">
    <name type="scientific">Tychaedon coryphoeus</name>
    <name type="common">Karoo scrub-robin</name>
    <name type="synonym">Erythropygia coryphaeus</name>
    <dbReference type="NCBI Taxonomy" id="614051"/>
    <lineage>
        <taxon>Eukaryota</taxon>
        <taxon>Metazoa</taxon>
        <taxon>Chordata</taxon>
        <taxon>Craniata</taxon>
        <taxon>Vertebrata</taxon>
        <taxon>Euteleostomi</taxon>
        <taxon>Archelosauria</taxon>
        <taxon>Archosauria</taxon>
        <taxon>Dinosauria</taxon>
        <taxon>Saurischia</taxon>
        <taxon>Theropoda</taxon>
        <taxon>Coelurosauria</taxon>
        <taxon>Aves</taxon>
        <taxon>Neognathae</taxon>
        <taxon>Neoaves</taxon>
        <taxon>Telluraves</taxon>
        <taxon>Australaves</taxon>
        <taxon>Passeriformes</taxon>
        <taxon>Muscicapidae</taxon>
        <taxon>Cercotrichas</taxon>
    </lineage>
</organism>
<dbReference type="Pfam" id="PF18568">
    <property type="entry name" value="COS"/>
    <property type="match status" value="1"/>
</dbReference>
<dbReference type="InterPro" id="IPR050617">
    <property type="entry name" value="E3_ligase_FN3/SPRY"/>
</dbReference>
<accession>A0A851RMP1</accession>
<evidence type="ECO:0000313" key="3">
    <source>
        <dbReference type="Proteomes" id="UP000631545"/>
    </source>
</evidence>
<reference evidence="2" key="1">
    <citation type="submission" date="2019-09" db="EMBL/GenBank/DDBJ databases">
        <title>Bird 10,000 Genomes (B10K) Project - Family phase.</title>
        <authorList>
            <person name="Zhang G."/>
        </authorList>
    </citation>
    <scope>NUCLEOTIDE SEQUENCE</scope>
    <source>
        <strain evidence="2">OUT-0024</strain>
        <tissue evidence="2">Muscle</tissue>
    </source>
</reference>
<dbReference type="AlphaFoldDB" id="A0A851RMP1"/>
<keyword evidence="3" id="KW-1185">Reference proteome</keyword>
<name>A0A851RMP1_TYCCO</name>
<proteinExistence type="predicted"/>
<feature type="non-terminal residue" evidence="2">
    <location>
        <position position="1"/>
    </location>
</feature>
<dbReference type="GO" id="GO:0008017">
    <property type="term" value="F:microtubule binding"/>
    <property type="evidence" value="ECO:0007669"/>
    <property type="project" value="TreeGrafter"/>
</dbReference>
<dbReference type="PANTHER" id="PTHR24099">
    <property type="entry name" value="E3 UBIQUITIN-PROTEIN LIGASE TRIM36-RELATED"/>
    <property type="match status" value="1"/>
</dbReference>
<sequence>QVNTAMHEAKLMEECDELMEIIRQRKQVIAVKIKETKVRAASSWVPAVVCGCRLLSWQQVRHREAAPIPGPPSCSLMCSDAPSFPSRVAMATASSQVLIPDINFNDAFENFALDFSREKKLLEGLDYLTAPNAPAVREELCTASHDTITVHWISEDEFSVSSYELQYTIFTGQANFIS</sequence>
<dbReference type="GO" id="GO:0035372">
    <property type="term" value="P:protein localization to microtubule"/>
    <property type="evidence" value="ECO:0007669"/>
    <property type="project" value="TreeGrafter"/>
</dbReference>
<dbReference type="EMBL" id="WBND01001834">
    <property type="protein sequence ID" value="NXC91929.1"/>
    <property type="molecule type" value="Genomic_DNA"/>
</dbReference>
<protein>
    <submittedName>
        <fullName evidence="2">TRIM1 ligase</fullName>
    </submittedName>
</protein>
<dbReference type="PANTHER" id="PTHR24099:SF12">
    <property type="entry name" value="E3 UBIQUITIN-PROTEIN LIGASE MID2-RELATED"/>
    <property type="match status" value="1"/>
</dbReference>